<protein>
    <recommendedName>
        <fullName evidence="6">Pseudouridine synthase</fullName>
        <ecNumber evidence="6">5.4.99.-</ecNumber>
    </recommendedName>
</protein>
<dbReference type="InterPro" id="IPR006145">
    <property type="entry name" value="PsdUridine_synth_RsuA/RluA"/>
</dbReference>
<dbReference type="PANTHER" id="PTHR47683:SF3">
    <property type="entry name" value="RIBOSOMAL LARGE SUBUNIT PSEUDOURIDINE SYNTHASE B"/>
    <property type="match status" value="1"/>
</dbReference>
<dbReference type="InterPro" id="IPR020103">
    <property type="entry name" value="PsdUridine_synth_cat_dom_sf"/>
</dbReference>
<dbReference type="InterPro" id="IPR042092">
    <property type="entry name" value="PsdUridine_s_RsuA/RluB/E/F_cat"/>
</dbReference>
<dbReference type="NCBIfam" id="TIGR00093">
    <property type="entry name" value="pseudouridine synthase"/>
    <property type="match status" value="1"/>
</dbReference>
<proteinExistence type="inferred from homology"/>
<organism evidence="9 10">
    <name type="scientific">Aquibium carbonis</name>
    <dbReference type="NCBI Taxonomy" id="2495581"/>
    <lineage>
        <taxon>Bacteria</taxon>
        <taxon>Pseudomonadati</taxon>
        <taxon>Pseudomonadota</taxon>
        <taxon>Alphaproteobacteria</taxon>
        <taxon>Hyphomicrobiales</taxon>
        <taxon>Phyllobacteriaceae</taxon>
        <taxon>Aquibium</taxon>
    </lineage>
</organism>
<feature type="compositionally biased region" description="Gly residues" evidence="7">
    <location>
        <begin position="706"/>
        <end position="716"/>
    </location>
</feature>
<feature type="compositionally biased region" description="Basic and acidic residues" evidence="7">
    <location>
        <begin position="153"/>
        <end position="164"/>
    </location>
</feature>
<dbReference type="OrthoDB" id="9807213at2"/>
<dbReference type="EMBL" id="RWKW01000027">
    <property type="protein sequence ID" value="RST87015.1"/>
    <property type="molecule type" value="Genomic_DNA"/>
</dbReference>
<dbReference type="AlphaFoldDB" id="A0A3R9ZT08"/>
<evidence type="ECO:0000256" key="2">
    <source>
        <dbReference type="ARBA" id="ARBA00008348"/>
    </source>
</evidence>
<feature type="compositionally biased region" description="Basic and acidic residues" evidence="7">
    <location>
        <begin position="199"/>
        <end position="215"/>
    </location>
</feature>
<evidence type="ECO:0000313" key="9">
    <source>
        <dbReference type="EMBL" id="RST87015.1"/>
    </source>
</evidence>
<dbReference type="InterPro" id="IPR002942">
    <property type="entry name" value="S4_RNA-bd"/>
</dbReference>
<dbReference type="GO" id="GO:0120159">
    <property type="term" value="F:rRNA pseudouridine synthase activity"/>
    <property type="evidence" value="ECO:0007669"/>
    <property type="project" value="UniProtKB-ARBA"/>
</dbReference>
<dbReference type="GO" id="GO:0003723">
    <property type="term" value="F:RNA binding"/>
    <property type="evidence" value="ECO:0007669"/>
    <property type="project" value="UniProtKB-KW"/>
</dbReference>
<feature type="domain" description="RNA-binding S4" evidence="8">
    <location>
        <begin position="320"/>
        <end position="381"/>
    </location>
</feature>
<comment type="catalytic activity">
    <reaction evidence="1">
        <text>a uridine in RNA = a pseudouridine in RNA</text>
        <dbReference type="Rhea" id="RHEA:48348"/>
        <dbReference type="Rhea" id="RHEA-COMP:12068"/>
        <dbReference type="Rhea" id="RHEA-COMP:12069"/>
        <dbReference type="ChEBI" id="CHEBI:65314"/>
        <dbReference type="ChEBI" id="CHEBI:65315"/>
    </reaction>
</comment>
<reference evidence="9 10" key="1">
    <citation type="submission" date="2018-12" db="EMBL/GenBank/DDBJ databases">
        <title>Mesorhizobium carbonis sp. nov., isolated from coal mine water.</title>
        <authorList>
            <person name="Xin W."/>
            <person name="Xu Z."/>
            <person name="Xiang F."/>
            <person name="Zhang J."/>
            <person name="Xi L."/>
            <person name="Liu J."/>
        </authorList>
    </citation>
    <scope>NUCLEOTIDE SEQUENCE [LARGE SCALE GENOMIC DNA]</scope>
    <source>
        <strain evidence="9 10">B2.3</strain>
    </source>
</reference>
<keyword evidence="10" id="KW-1185">Reference proteome</keyword>
<feature type="compositionally biased region" description="Basic and acidic residues" evidence="7">
    <location>
        <begin position="47"/>
        <end position="58"/>
    </location>
</feature>
<dbReference type="RefSeq" id="WP_126698934.1">
    <property type="nucleotide sequence ID" value="NZ_RWKW01000027.1"/>
</dbReference>
<gene>
    <name evidence="9" type="ORF">EJC49_07680</name>
</gene>
<evidence type="ECO:0000256" key="7">
    <source>
        <dbReference type="SAM" id="MobiDB-lite"/>
    </source>
</evidence>
<accession>A0A3R9ZT08</accession>
<dbReference type="InterPro" id="IPR000748">
    <property type="entry name" value="PsdUridine_synth_RsuA/RluB/E/F"/>
</dbReference>
<dbReference type="PANTHER" id="PTHR47683">
    <property type="entry name" value="PSEUDOURIDINE SYNTHASE FAMILY PROTEIN-RELATED"/>
    <property type="match status" value="1"/>
</dbReference>
<feature type="compositionally biased region" description="Basic and acidic residues" evidence="7">
    <location>
        <begin position="1"/>
        <end position="10"/>
    </location>
</feature>
<evidence type="ECO:0000313" key="10">
    <source>
        <dbReference type="Proteomes" id="UP000278398"/>
    </source>
</evidence>
<feature type="compositionally biased region" description="Basic and acidic residues" evidence="7">
    <location>
        <begin position="608"/>
        <end position="617"/>
    </location>
</feature>
<dbReference type="PROSITE" id="PS50889">
    <property type="entry name" value="S4"/>
    <property type="match status" value="1"/>
</dbReference>
<dbReference type="SUPFAM" id="SSF55120">
    <property type="entry name" value="Pseudouridine synthase"/>
    <property type="match status" value="1"/>
</dbReference>
<evidence type="ECO:0000256" key="6">
    <source>
        <dbReference type="RuleBase" id="RU003887"/>
    </source>
</evidence>
<feature type="compositionally biased region" description="Basic and acidic residues" evidence="7">
    <location>
        <begin position="95"/>
        <end position="111"/>
    </location>
</feature>
<comment type="caution">
    <text evidence="9">The sequence shown here is derived from an EMBL/GenBank/DDBJ whole genome shotgun (WGS) entry which is preliminary data.</text>
</comment>
<feature type="compositionally biased region" description="Basic and acidic residues" evidence="7">
    <location>
        <begin position="579"/>
        <end position="597"/>
    </location>
</feature>
<dbReference type="SMART" id="SM00363">
    <property type="entry name" value="S4"/>
    <property type="match status" value="1"/>
</dbReference>
<dbReference type="InterPro" id="IPR036986">
    <property type="entry name" value="S4_RNA-bd_sf"/>
</dbReference>
<keyword evidence="4 6" id="KW-0413">Isomerase</keyword>
<name>A0A3R9ZT08_9HYPH</name>
<dbReference type="EC" id="5.4.99.-" evidence="6"/>
<comment type="similarity">
    <text evidence="2 6">Belongs to the pseudouridine synthase RsuA family.</text>
</comment>
<dbReference type="Pfam" id="PF01479">
    <property type="entry name" value="S4"/>
    <property type="match status" value="1"/>
</dbReference>
<feature type="compositionally biased region" description="Basic and acidic residues" evidence="7">
    <location>
        <begin position="222"/>
        <end position="240"/>
    </location>
</feature>
<dbReference type="Gene3D" id="3.10.290.10">
    <property type="entry name" value="RNA-binding S4 domain"/>
    <property type="match status" value="1"/>
</dbReference>
<feature type="compositionally biased region" description="Basic and acidic residues" evidence="7">
    <location>
        <begin position="118"/>
        <end position="136"/>
    </location>
</feature>
<sequence>MDDDTNDKRGRGPRGGDAPRKGPGKPRADRPAGGGAKTSSFGGAPRSDARPRRFDGDRPGGAAGESKPYRGKSPAGGKPFRADGPSAGGKPYRPRGAEGDARPYRARKPEGEAGSAERPARRFDRDDARPGGDRPRKPFVKRAPAGDAPAGERPARRFDGDKPRGAPGEGKPYRSRAPGEGKPFRADGPSAGGKPFRPRGAEGDAKPYRARKPEGEAGSTERPARRFDRDETRSGGDRPRKPFVKRTQDGDAPAGARPERRFDGDRKPREDRGDRQFRTDKPFRAAKPGFRERPARDARPDGRGSDRSSAPAEESGAVPERIAKRLARAGVASRRDAESLVADGRVAVNGQVLTSPAFNVVAADRITIDGKPIPEIERTRLFLFHKPGGLVTTNRDPEGRPTIFEALPDELPRLITVGRLDINTEGLLLLTNDGGLARLLELPATGWLRRYRVRVHGHVDEKQLASLRDGVAVDGVFYGAIEATLDREQGSNAWLTIGLREGKNREVKNILASLGLDVNRLIRISYGPFQLGDLAEGAVQEIKGRMLRDQLGERLIEEAGANFDAPVTTPFTNKPTVAPRREADPEHAERGSSRSEPGEGGLIKNRKRDREAHRENVLGRLQTARPSFGGKKRENREEREEKAYQPPRARSSNVWMAPGARPQGKKNEAEAEADAAPKRSAGPRKGQAGPRKAPVGTRNAPTRNGPGKGPTGGAGRGPRKPRRDD</sequence>
<evidence type="ECO:0000256" key="1">
    <source>
        <dbReference type="ARBA" id="ARBA00000073"/>
    </source>
</evidence>
<dbReference type="Gene3D" id="3.30.70.1560">
    <property type="entry name" value="Alpha-L RNA-binding motif"/>
    <property type="match status" value="1"/>
</dbReference>
<dbReference type="Pfam" id="PF00849">
    <property type="entry name" value="PseudoU_synth_2"/>
    <property type="match status" value="1"/>
</dbReference>
<feature type="compositionally biased region" description="Basic and acidic residues" evidence="7">
    <location>
        <begin position="257"/>
        <end position="306"/>
    </location>
</feature>
<evidence type="ECO:0000256" key="5">
    <source>
        <dbReference type="PROSITE-ProRule" id="PRU00182"/>
    </source>
</evidence>
<dbReference type="PROSITE" id="PS01149">
    <property type="entry name" value="PSI_RSU"/>
    <property type="match status" value="1"/>
</dbReference>
<feature type="compositionally biased region" description="Basic and acidic residues" evidence="7">
    <location>
        <begin position="631"/>
        <end position="643"/>
    </location>
</feature>
<keyword evidence="3 5" id="KW-0694">RNA-binding</keyword>
<feature type="region of interest" description="Disordered" evidence="7">
    <location>
        <begin position="1"/>
        <end position="321"/>
    </location>
</feature>
<dbReference type="InterPro" id="IPR018496">
    <property type="entry name" value="PsdUridine_synth_RsuA/RluB_CS"/>
</dbReference>
<dbReference type="Gene3D" id="3.30.70.580">
    <property type="entry name" value="Pseudouridine synthase I, catalytic domain, N-terminal subdomain"/>
    <property type="match status" value="1"/>
</dbReference>
<dbReference type="CDD" id="cd00165">
    <property type="entry name" value="S4"/>
    <property type="match status" value="1"/>
</dbReference>
<dbReference type="GO" id="GO:0000455">
    <property type="term" value="P:enzyme-directed rRNA pseudouridine synthesis"/>
    <property type="evidence" value="ECO:0007669"/>
    <property type="project" value="UniProtKB-ARBA"/>
</dbReference>
<dbReference type="InterPro" id="IPR050343">
    <property type="entry name" value="RsuA_PseudoU_synthase"/>
</dbReference>
<evidence type="ECO:0000259" key="8">
    <source>
        <dbReference type="SMART" id="SM00363"/>
    </source>
</evidence>
<dbReference type="SUPFAM" id="SSF55174">
    <property type="entry name" value="Alpha-L RNA-binding motif"/>
    <property type="match status" value="1"/>
</dbReference>
<feature type="region of interest" description="Disordered" evidence="7">
    <location>
        <begin position="562"/>
        <end position="725"/>
    </location>
</feature>
<evidence type="ECO:0000256" key="3">
    <source>
        <dbReference type="ARBA" id="ARBA00022884"/>
    </source>
</evidence>
<evidence type="ECO:0000256" key="4">
    <source>
        <dbReference type="ARBA" id="ARBA00023235"/>
    </source>
</evidence>
<dbReference type="FunFam" id="3.10.290.10:FF:000003">
    <property type="entry name" value="Pseudouridine synthase"/>
    <property type="match status" value="1"/>
</dbReference>
<dbReference type="InterPro" id="IPR020094">
    <property type="entry name" value="TruA/RsuA/RluB/E/F_N"/>
</dbReference>
<dbReference type="Proteomes" id="UP000278398">
    <property type="component" value="Unassembled WGS sequence"/>
</dbReference>